<dbReference type="PATRIC" id="fig|888815.3.peg.866"/>
<organism evidence="1 2">
    <name type="scientific">Streptococcus sanguinis SK353</name>
    <dbReference type="NCBI Taxonomy" id="888815"/>
    <lineage>
        <taxon>Bacteria</taxon>
        <taxon>Bacillati</taxon>
        <taxon>Bacillota</taxon>
        <taxon>Bacilli</taxon>
        <taxon>Lactobacillales</taxon>
        <taxon>Streptococcaceae</taxon>
        <taxon>Streptococcus</taxon>
    </lineage>
</organism>
<dbReference type="Proteomes" id="UP000004185">
    <property type="component" value="Unassembled WGS sequence"/>
</dbReference>
<proteinExistence type="predicted"/>
<comment type="caution">
    <text evidence="1">The sequence shown here is derived from an EMBL/GenBank/DDBJ whole genome shotgun (WGS) entry which is preliminary data.</text>
</comment>
<reference evidence="1 2" key="1">
    <citation type="submission" date="2011-01" db="EMBL/GenBank/DDBJ databases">
        <authorList>
            <person name="Muzny D."/>
            <person name="Qin X."/>
            <person name="Deng J."/>
            <person name="Jiang H."/>
            <person name="Liu Y."/>
            <person name="Qu J."/>
            <person name="Song X.-Z."/>
            <person name="Zhang L."/>
            <person name="Thornton R."/>
            <person name="Coyle M."/>
            <person name="Francisco L."/>
            <person name="Jackson L."/>
            <person name="Javaid M."/>
            <person name="Korchina V."/>
            <person name="Kovar C."/>
            <person name="Mata R."/>
            <person name="Mathew T."/>
            <person name="Ngo R."/>
            <person name="Nguyen L."/>
            <person name="Nguyen N."/>
            <person name="Okwuonu G."/>
            <person name="Ongeri F."/>
            <person name="Pham C."/>
            <person name="Simmons D."/>
            <person name="Wilczek-Boney K."/>
            <person name="Hale W."/>
            <person name="Jakkamsetti A."/>
            <person name="Pham P."/>
            <person name="Ruth R."/>
            <person name="San Lucas F."/>
            <person name="Warren J."/>
            <person name="Zhang J."/>
            <person name="Zhao Z."/>
            <person name="Zhou C."/>
            <person name="Zhu D."/>
            <person name="Lee S."/>
            <person name="Bess C."/>
            <person name="Blankenburg K."/>
            <person name="Forbes L."/>
            <person name="Fu Q."/>
            <person name="Gubbala S."/>
            <person name="Hirani K."/>
            <person name="Jayaseelan J.C."/>
            <person name="Lara F."/>
            <person name="Munidasa M."/>
            <person name="Palculict T."/>
            <person name="Patil S."/>
            <person name="Pu L.-L."/>
            <person name="Saada N."/>
            <person name="Tang L."/>
            <person name="Weissenberger G."/>
            <person name="Zhu Y."/>
            <person name="Hemphill L."/>
            <person name="Shang Y."/>
            <person name="Youmans B."/>
            <person name="Ayvaz T."/>
            <person name="Ross M."/>
            <person name="Santibanez J."/>
            <person name="Aqrawi P."/>
            <person name="Gross S."/>
            <person name="Joshi V."/>
            <person name="Fowler G."/>
            <person name="Nazareth L."/>
            <person name="Reid J."/>
            <person name="Worley K."/>
            <person name="Petrosino J."/>
            <person name="Highlander S."/>
            <person name="Gibbs R."/>
        </authorList>
    </citation>
    <scope>NUCLEOTIDE SEQUENCE [LARGE SCALE GENOMIC DNA]</scope>
    <source>
        <strain evidence="1 2">SK353</strain>
    </source>
</reference>
<accession>F0FDV2</accession>
<name>F0FDV2_STRSA</name>
<dbReference type="HOGENOM" id="CLU_133306_0_0_9"/>
<dbReference type="EMBL" id="AEWY01000004">
    <property type="protein sequence ID" value="EGC22787.1"/>
    <property type="molecule type" value="Genomic_DNA"/>
</dbReference>
<dbReference type="AlphaFoldDB" id="F0FDV2"/>
<evidence type="ECO:0000313" key="1">
    <source>
        <dbReference type="EMBL" id="EGC22787.1"/>
    </source>
</evidence>
<evidence type="ECO:0000313" key="2">
    <source>
        <dbReference type="Proteomes" id="UP000004185"/>
    </source>
</evidence>
<gene>
    <name evidence="1" type="ORF">HMPREF9388_0884</name>
</gene>
<sequence>MMKKSKIATLLIIALIVTLIIGVTIMTLQNKKLFTHETNQEKKKEQNPREKQLDYLKNHEEELAEFAKALNPKVESVQFDWDSMKVEDIGNGTPQGGGYILTLDGGINNNKDTEFTLGIPLNHNSNEVPDKLVIYEMQPIRILRDGGWFLYE</sequence>
<protein>
    <submittedName>
        <fullName evidence="1">Uncharacterized protein</fullName>
    </submittedName>
</protein>
<dbReference type="RefSeq" id="WP_002897744.1">
    <property type="nucleotide sequence ID" value="NZ_GL872307.1"/>
</dbReference>